<accession>A0ABD0KNB2</accession>
<comment type="caution">
    <text evidence="1">The sequence shown here is derived from an EMBL/GenBank/DDBJ whole genome shotgun (WGS) entry which is preliminary data.</text>
</comment>
<keyword evidence="2" id="KW-1185">Reference proteome</keyword>
<evidence type="ECO:0000313" key="2">
    <source>
        <dbReference type="Proteomes" id="UP001519460"/>
    </source>
</evidence>
<organism evidence="1 2">
    <name type="scientific">Batillaria attramentaria</name>
    <dbReference type="NCBI Taxonomy" id="370345"/>
    <lineage>
        <taxon>Eukaryota</taxon>
        <taxon>Metazoa</taxon>
        <taxon>Spiralia</taxon>
        <taxon>Lophotrochozoa</taxon>
        <taxon>Mollusca</taxon>
        <taxon>Gastropoda</taxon>
        <taxon>Caenogastropoda</taxon>
        <taxon>Sorbeoconcha</taxon>
        <taxon>Cerithioidea</taxon>
        <taxon>Batillariidae</taxon>
        <taxon>Batillaria</taxon>
    </lineage>
</organism>
<reference evidence="1 2" key="1">
    <citation type="journal article" date="2023" name="Sci. Data">
        <title>Genome assembly of the Korean intertidal mud-creeper Batillaria attramentaria.</title>
        <authorList>
            <person name="Patra A.K."/>
            <person name="Ho P.T."/>
            <person name="Jun S."/>
            <person name="Lee S.J."/>
            <person name="Kim Y."/>
            <person name="Won Y.J."/>
        </authorList>
    </citation>
    <scope>NUCLEOTIDE SEQUENCE [LARGE SCALE GENOMIC DNA]</scope>
    <source>
        <strain evidence="1">Wonlab-2016</strain>
    </source>
</reference>
<dbReference type="AlphaFoldDB" id="A0ABD0KNB2"/>
<gene>
    <name evidence="1" type="ORF">BaRGS_00020020</name>
</gene>
<dbReference type="EMBL" id="JACVVK020000147">
    <property type="protein sequence ID" value="KAK7488723.1"/>
    <property type="molecule type" value="Genomic_DNA"/>
</dbReference>
<protein>
    <submittedName>
        <fullName evidence="1">Uncharacterized protein</fullName>
    </submittedName>
</protein>
<name>A0ABD0KNB2_9CAEN</name>
<proteinExistence type="predicted"/>
<dbReference type="Proteomes" id="UP001519460">
    <property type="component" value="Unassembled WGS sequence"/>
</dbReference>
<sequence length="68" mass="7705">RGPEQEYDFVSCGRPFIGGQGHESDFECPVVLPECQERSPVEVDFTSLRMDALYYCLTALRGLCSRSR</sequence>
<feature type="non-terminal residue" evidence="1">
    <location>
        <position position="1"/>
    </location>
</feature>
<evidence type="ECO:0000313" key="1">
    <source>
        <dbReference type="EMBL" id="KAK7488723.1"/>
    </source>
</evidence>